<protein>
    <submittedName>
        <fullName evidence="3">26S proteasome regulatory complex, non-ATPase subcomplex, Rpn1 subunit</fullName>
    </submittedName>
</protein>
<dbReference type="EMBL" id="BDIP01001083">
    <property type="protein sequence ID" value="GIQ83524.1"/>
    <property type="molecule type" value="Genomic_DNA"/>
</dbReference>
<evidence type="ECO:0000256" key="1">
    <source>
        <dbReference type="ARBA" id="ARBA00022737"/>
    </source>
</evidence>
<sequence length="271" mass="29373">MIGGAPLRVSERLLLLLLRKNLSSKAAYRLQPDELELLQEIRESLGVDAFFHYLGVAKQQRKDLKVLPRETRIAFNAIICLGLVGTGTNNARVAQMLRDLFVYYPTNDIMLFAIRYSLGLVYAGKGTVRINVTHSRGRVVSPSRLACIMALALFLAPASRAVLHREGTFLLYLVAGALRPRTVHCIDSAGHPVATSVRVGTFVDTVGLAGQAPSRLTGFQTHDTPVVATVGGSGGEGVEFATDRYISPTAILEDITVVKTNDWAEAEAALD</sequence>
<keyword evidence="3" id="KW-0647">Proteasome</keyword>
<evidence type="ECO:0000259" key="2">
    <source>
        <dbReference type="Pfam" id="PF18051"/>
    </source>
</evidence>
<comment type="caution">
    <text evidence="3">The sequence shown here is derived from an EMBL/GenBank/DDBJ whole genome shotgun (WGS) entry which is preliminary data.</text>
</comment>
<proteinExistence type="predicted"/>
<dbReference type="AlphaFoldDB" id="A0A9K3CXK9"/>
<dbReference type="GO" id="GO:0034515">
    <property type="term" value="C:proteasome storage granule"/>
    <property type="evidence" value="ECO:0007669"/>
    <property type="project" value="TreeGrafter"/>
</dbReference>
<evidence type="ECO:0000313" key="3">
    <source>
        <dbReference type="EMBL" id="GIQ83524.1"/>
    </source>
</evidence>
<gene>
    <name evidence="3" type="ORF">KIPB_004865</name>
</gene>
<dbReference type="InterPro" id="IPR011989">
    <property type="entry name" value="ARM-like"/>
</dbReference>
<dbReference type="GO" id="GO:0005634">
    <property type="term" value="C:nucleus"/>
    <property type="evidence" value="ECO:0007669"/>
    <property type="project" value="TreeGrafter"/>
</dbReference>
<dbReference type="GO" id="GO:0008540">
    <property type="term" value="C:proteasome regulatory particle, base subcomplex"/>
    <property type="evidence" value="ECO:0007669"/>
    <property type="project" value="TreeGrafter"/>
</dbReference>
<dbReference type="InterPro" id="IPR041433">
    <property type="entry name" value="RPN1_C"/>
</dbReference>
<keyword evidence="4" id="KW-1185">Reference proteome</keyword>
<keyword evidence="1" id="KW-0677">Repeat</keyword>
<evidence type="ECO:0000313" key="4">
    <source>
        <dbReference type="Proteomes" id="UP000265618"/>
    </source>
</evidence>
<dbReference type="Proteomes" id="UP000265618">
    <property type="component" value="Unassembled WGS sequence"/>
</dbReference>
<dbReference type="OrthoDB" id="10252509at2759"/>
<dbReference type="Gene3D" id="1.25.10.10">
    <property type="entry name" value="Leucine-rich Repeat Variant"/>
    <property type="match status" value="1"/>
</dbReference>
<feature type="domain" description="26S proteasome non-ATPase regulatory subunit RPN1 C-terminal" evidence="2">
    <location>
        <begin position="206"/>
        <end position="261"/>
    </location>
</feature>
<dbReference type="PANTHER" id="PTHR10943:SF1">
    <property type="entry name" value="26S PROTEASOME NON-ATPASE REGULATORY SUBUNIT 2"/>
    <property type="match status" value="1"/>
</dbReference>
<accession>A0A9K3CXK9</accession>
<dbReference type="GO" id="GO:0043161">
    <property type="term" value="P:proteasome-mediated ubiquitin-dependent protein catabolic process"/>
    <property type="evidence" value="ECO:0007669"/>
    <property type="project" value="TreeGrafter"/>
</dbReference>
<dbReference type="PANTHER" id="PTHR10943">
    <property type="entry name" value="26S PROTEASOME NON-ATPASE REGULATORY SUBUNIT"/>
    <property type="match status" value="1"/>
</dbReference>
<reference evidence="3 4" key="1">
    <citation type="journal article" date="2018" name="PLoS ONE">
        <title>The draft genome of Kipferlia bialata reveals reductive genome evolution in fornicate parasites.</title>
        <authorList>
            <person name="Tanifuji G."/>
            <person name="Takabayashi S."/>
            <person name="Kume K."/>
            <person name="Takagi M."/>
            <person name="Nakayama T."/>
            <person name="Kamikawa R."/>
            <person name="Inagaki Y."/>
            <person name="Hashimoto T."/>
        </authorList>
    </citation>
    <scope>NUCLEOTIDE SEQUENCE [LARGE SCALE GENOMIC DNA]</scope>
    <source>
        <strain evidence="3">NY0173</strain>
    </source>
</reference>
<dbReference type="Pfam" id="PF18051">
    <property type="entry name" value="RPN1_C"/>
    <property type="match status" value="1"/>
</dbReference>
<organism evidence="3 4">
    <name type="scientific">Kipferlia bialata</name>
    <dbReference type="NCBI Taxonomy" id="797122"/>
    <lineage>
        <taxon>Eukaryota</taxon>
        <taxon>Metamonada</taxon>
        <taxon>Carpediemonas-like organisms</taxon>
        <taxon>Kipferlia</taxon>
    </lineage>
</organism>
<name>A0A9K3CXK9_9EUKA</name>